<feature type="region of interest" description="Disordered" evidence="1">
    <location>
        <begin position="41"/>
        <end position="85"/>
    </location>
</feature>
<dbReference type="AlphaFoldDB" id="A0A7J6PXA1"/>
<feature type="non-terminal residue" evidence="2">
    <location>
        <position position="1"/>
    </location>
</feature>
<protein>
    <submittedName>
        <fullName evidence="2">Uncharacterized protein</fullName>
    </submittedName>
</protein>
<accession>A0A7J6PXA1</accession>
<sequence>IVMMRTLRWKRNPLRPAMHPLLLLRKAKRLRMRMTLLRIFPRKARMKGKSASSGLRRPRSSPRRRKMMMRRRRRRKRRRRRPKAVVLRQCRRMMLWKTVMLVKMRKSRKL</sequence>
<proteinExistence type="predicted"/>
<feature type="compositionally biased region" description="Basic residues" evidence="1">
    <location>
        <begin position="56"/>
        <end position="83"/>
    </location>
</feature>
<dbReference type="Proteomes" id="UP000574390">
    <property type="component" value="Unassembled WGS sequence"/>
</dbReference>
<feature type="non-terminal residue" evidence="2">
    <location>
        <position position="110"/>
    </location>
</feature>
<name>A0A7J6PXA1_PEROL</name>
<reference evidence="2 3" key="1">
    <citation type="submission" date="2020-04" db="EMBL/GenBank/DDBJ databases">
        <title>Perkinsus olseni comparative genomics.</title>
        <authorList>
            <person name="Bogema D.R."/>
        </authorList>
    </citation>
    <scope>NUCLEOTIDE SEQUENCE [LARGE SCALE GENOMIC DNA]</scope>
    <source>
        <strain evidence="2">ATCC PRA-205</strain>
    </source>
</reference>
<evidence type="ECO:0000313" key="3">
    <source>
        <dbReference type="Proteomes" id="UP000574390"/>
    </source>
</evidence>
<gene>
    <name evidence="2" type="ORF">FOZ62_006537</name>
</gene>
<evidence type="ECO:0000313" key="2">
    <source>
        <dbReference type="EMBL" id="KAF4700854.1"/>
    </source>
</evidence>
<organism evidence="2 3">
    <name type="scientific">Perkinsus olseni</name>
    <name type="common">Perkinsus atlanticus</name>
    <dbReference type="NCBI Taxonomy" id="32597"/>
    <lineage>
        <taxon>Eukaryota</taxon>
        <taxon>Sar</taxon>
        <taxon>Alveolata</taxon>
        <taxon>Perkinsozoa</taxon>
        <taxon>Perkinsea</taxon>
        <taxon>Perkinsida</taxon>
        <taxon>Perkinsidae</taxon>
        <taxon>Perkinsus</taxon>
    </lineage>
</organism>
<evidence type="ECO:0000256" key="1">
    <source>
        <dbReference type="SAM" id="MobiDB-lite"/>
    </source>
</evidence>
<dbReference type="EMBL" id="JABANM010033689">
    <property type="protein sequence ID" value="KAF4700854.1"/>
    <property type="molecule type" value="Genomic_DNA"/>
</dbReference>
<comment type="caution">
    <text evidence="2">The sequence shown here is derived from an EMBL/GenBank/DDBJ whole genome shotgun (WGS) entry which is preliminary data.</text>
</comment>